<sequence length="67" mass="7572">MLVIKAKFLFSIAVYAFLADHSFQGITISTFHTFKFDVKFICIVDIHINALSVYSAVKKSLSLDKTQ</sequence>
<dbReference type="Proteomes" id="UP000009138">
    <property type="component" value="Unassembled WGS sequence"/>
</dbReference>
<evidence type="ECO:0000313" key="3">
    <source>
        <dbReference type="Proteomes" id="UP000009138"/>
    </source>
</evidence>
<evidence type="ECO:0000313" key="2">
    <source>
        <dbReference type="EMBL" id="EIE78427.1"/>
    </source>
</evidence>
<dbReference type="EMBL" id="CH476733">
    <property type="protein sequence ID" value="EIE78427.1"/>
    <property type="molecule type" value="Genomic_DNA"/>
</dbReference>
<dbReference type="GeneID" id="93610103"/>
<feature type="signal peptide" evidence="1">
    <location>
        <begin position="1"/>
        <end position="16"/>
    </location>
</feature>
<dbReference type="AlphaFoldDB" id="I1BQE7"/>
<keyword evidence="3" id="KW-1185">Reference proteome</keyword>
<dbReference type="InParanoid" id="I1BQE7"/>
<feature type="chain" id="PRO_5003638233" description="Secreted protein" evidence="1">
    <location>
        <begin position="17"/>
        <end position="67"/>
    </location>
</feature>
<reference evidence="2 3" key="1">
    <citation type="journal article" date="2009" name="PLoS Genet.">
        <title>Genomic analysis of the basal lineage fungus Rhizopus oryzae reveals a whole-genome duplication.</title>
        <authorList>
            <person name="Ma L.-J."/>
            <person name="Ibrahim A.S."/>
            <person name="Skory C."/>
            <person name="Grabherr M.G."/>
            <person name="Burger G."/>
            <person name="Butler M."/>
            <person name="Elias M."/>
            <person name="Idnurm A."/>
            <person name="Lang B.F."/>
            <person name="Sone T."/>
            <person name="Abe A."/>
            <person name="Calvo S.E."/>
            <person name="Corrochano L.M."/>
            <person name="Engels R."/>
            <person name="Fu J."/>
            <person name="Hansberg W."/>
            <person name="Kim J.-M."/>
            <person name="Kodira C.D."/>
            <person name="Koehrsen M.J."/>
            <person name="Liu B."/>
            <person name="Miranda-Saavedra D."/>
            <person name="O'Leary S."/>
            <person name="Ortiz-Castellanos L."/>
            <person name="Poulter R."/>
            <person name="Rodriguez-Romero J."/>
            <person name="Ruiz-Herrera J."/>
            <person name="Shen Y.-Q."/>
            <person name="Zeng Q."/>
            <person name="Galagan J."/>
            <person name="Birren B.W."/>
            <person name="Cuomo C.A."/>
            <person name="Wickes B.L."/>
        </authorList>
    </citation>
    <scope>NUCLEOTIDE SEQUENCE [LARGE SCALE GENOMIC DNA]</scope>
    <source>
        <strain evidence="3">RA 99-880 / ATCC MYA-4621 / FGSC 9543 / NRRL 43880</strain>
    </source>
</reference>
<dbReference type="RefSeq" id="XP_067513823.1">
    <property type="nucleotide sequence ID" value="XM_067657722.1"/>
</dbReference>
<keyword evidence="1" id="KW-0732">Signal</keyword>
<name>I1BQE7_RHIO9</name>
<gene>
    <name evidence="2" type="ORF">RO3G_03131</name>
</gene>
<dbReference type="VEuPathDB" id="FungiDB:RO3G_03131"/>
<accession>I1BQE7</accession>
<proteinExistence type="predicted"/>
<protein>
    <recommendedName>
        <fullName evidence="4">Secreted protein</fullName>
    </recommendedName>
</protein>
<evidence type="ECO:0000256" key="1">
    <source>
        <dbReference type="SAM" id="SignalP"/>
    </source>
</evidence>
<organism evidence="2 3">
    <name type="scientific">Rhizopus delemar (strain RA 99-880 / ATCC MYA-4621 / FGSC 9543 / NRRL 43880)</name>
    <name type="common">Mucormycosis agent</name>
    <name type="synonym">Rhizopus arrhizus var. delemar</name>
    <dbReference type="NCBI Taxonomy" id="246409"/>
    <lineage>
        <taxon>Eukaryota</taxon>
        <taxon>Fungi</taxon>
        <taxon>Fungi incertae sedis</taxon>
        <taxon>Mucoromycota</taxon>
        <taxon>Mucoromycotina</taxon>
        <taxon>Mucoromycetes</taxon>
        <taxon>Mucorales</taxon>
        <taxon>Mucorineae</taxon>
        <taxon>Rhizopodaceae</taxon>
        <taxon>Rhizopus</taxon>
    </lineage>
</organism>
<evidence type="ECO:0008006" key="4">
    <source>
        <dbReference type="Google" id="ProtNLM"/>
    </source>
</evidence>